<dbReference type="Gene3D" id="3.40.190.10">
    <property type="entry name" value="Periplasmic binding protein-like II"/>
    <property type="match status" value="2"/>
</dbReference>
<protein>
    <submittedName>
        <fullName evidence="5">Basic amino acid ABC transporter substrate-binding protein</fullName>
    </submittedName>
</protein>
<dbReference type="CDD" id="cd13624">
    <property type="entry name" value="PBP2_Arg_Lys_His"/>
    <property type="match status" value="1"/>
</dbReference>
<proteinExistence type="predicted"/>
<feature type="domain" description="Solute-binding protein family 3/N-terminal" evidence="3">
    <location>
        <begin position="24"/>
        <end position="246"/>
    </location>
</feature>
<dbReference type="SMART" id="SM00062">
    <property type="entry name" value="PBPb"/>
    <property type="match status" value="1"/>
</dbReference>
<evidence type="ECO:0000256" key="2">
    <source>
        <dbReference type="SAM" id="SignalP"/>
    </source>
</evidence>
<feature type="chain" id="PRO_5045662803" evidence="2">
    <location>
        <begin position="22"/>
        <end position="246"/>
    </location>
</feature>
<dbReference type="SMART" id="SM00079">
    <property type="entry name" value="PBPe"/>
    <property type="match status" value="1"/>
</dbReference>
<reference evidence="5" key="1">
    <citation type="submission" date="2023-09" db="EMBL/GenBank/DDBJ databases">
        <authorList>
            <consortium name="CW5 consortium"/>
            <person name="Lu C.-W."/>
        </authorList>
    </citation>
    <scope>NUCLEOTIDE SEQUENCE</scope>
    <source>
        <strain evidence="5">KPS</strain>
    </source>
</reference>
<dbReference type="PANTHER" id="PTHR35936">
    <property type="entry name" value="MEMBRANE-BOUND LYTIC MUREIN TRANSGLYCOSYLASE F"/>
    <property type="match status" value="1"/>
</dbReference>
<evidence type="ECO:0000313" key="6">
    <source>
        <dbReference type="Proteomes" id="UP001180616"/>
    </source>
</evidence>
<evidence type="ECO:0000256" key="1">
    <source>
        <dbReference type="ARBA" id="ARBA00022729"/>
    </source>
</evidence>
<evidence type="ECO:0000259" key="3">
    <source>
        <dbReference type="SMART" id="SM00062"/>
    </source>
</evidence>
<feature type="domain" description="Ionotropic glutamate receptor C-terminal" evidence="4">
    <location>
        <begin position="24"/>
        <end position="246"/>
    </location>
</feature>
<dbReference type="PANTHER" id="PTHR35936:SF17">
    <property type="entry name" value="ARGININE-BINDING EXTRACELLULAR PROTEIN ARTP"/>
    <property type="match status" value="1"/>
</dbReference>
<organism evidence="5 6">
    <name type="scientific">Nitratidesulfovibrio liaohensis</name>
    <dbReference type="NCBI Taxonomy" id="2604158"/>
    <lineage>
        <taxon>Bacteria</taxon>
        <taxon>Pseudomonadati</taxon>
        <taxon>Thermodesulfobacteriota</taxon>
        <taxon>Desulfovibrionia</taxon>
        <taxon>Desulfovibrionales</taxon>
        <taxon>Desulfovibrionaceae</taxon>
        <taxon>Nitratidesulfovibrio</taxon>
    </lineage>
</organism>
<feature type="signal peptide" evidence="2">
    <location>
        <begin position="1"/>
        <end position="21"/>
    </location>
</feature>
<keyword evidence="6" id="KW-1185">Reference proteome</keyword>
<dbReference type="RefSeq" id="WP_309542374.1">
    <property type="nucleotide sequence ID" value="NZ_CP133659.1"/>
</dbReference>
<gene>
    <name evidence="5" type="ORF">KPS_001053</name>
</gene>
<accession>A0ABY9R6Y6</accession>
<sequence length="246" mass="26910">MLKKIVLTLAALLVTANVAFAEKTIVVAQDATWPPMEFVDANKNLVGFSVDYTDAMAKEAGFKIVHKNVAWDGIFAGLESGSYDAIVSSVSITDERKNAMDFTTPYYEVRQALVVPKTTNVTKLDEMKGKTLGGQISTTGYFTIKKTAGVTAKSYDEIGLAMEDLFNGRIDGVVCDDPVAASYALQQEQYAAKMKIAFVIETQEKEFYGIAVKKGNKEVLDLLNKGIAAVKAKGIDKQLREKWIGR</sequence>
<dbReference type="Proteomes" id="UP001180616">
    <property type="component" value="Chromosome"/>
</dbReference>
<dbReference type="InterPro" id="IPR001320">
    <property type="entry name" value="Iontro_rcpt_C"/>
</dbReference>
<dbReference type="SUPFAM" id="SSF53850">
    <property type="entry name" value="Periplasmic binding protein-like II"/>
    <property type="match status" value="1"/>
</dbReference>
<name>A0ABY9R6Y6_9BACT</name>
<dbReference type="Pfam" id="PF00497">
    <property type="entry name" value="SBP_bac_3"/>
    <property type="match status" value="1"/>
</dbReference>
<dbReference type="EMBL" id="CP133659">
    <property type="protein sequence ID" value="WMW66479.1"/>
    <property type="molecule type" value="Genomic_DNA"/>
</dbReference>
<evidence type="ECO:0000259" key="4">
    <source>
        <dbReference type="SMART" id="SM00079"/>
    </source>
</evidence>
<evidence type="ECO:0000313" key="5">
    <source>
        <dbReference type="EMBL" id="WMW66479.1"/>
    </source>
</evidence>
<keyword evidence="1 2" id="KW-0732">Signal</keyword>
<dbReference type="InterPro" id="IPR001638">
    <property type="entry name" value="Solute-binding_3/MltF_N"/>
</dbReference>